<proteinExistence type="predicted"/>
<dbReference type="InterPro" id="IPR041657">
    <property type="entry name" value="HTH_17"/>
</dbReference>
<reference evidence="4" key="1">
    <citation type="journal article" date="2019" name="Int. J. Syst. Evol. Microbiol.">
        <title>The Global Catalogue of Microorganisms (GCM) 10K type strain sequencing project: providing services to taxonomists for standard genome sequencing and annotation.</title>
        <authorList>
            <consortium name="The Broad Institute Genomics Platform"/>
            <consortium name="The Broad Institute Genome Sequencing Center for Infectious Disease"/>
            <person name="Wu L."/>
            <person name="Ma J."/>
        </authorList>
    </citation>
    <scope>NUCLEOTIDE SEQUENCE [LARGE SCALE GENOMIC DNA]</scope>
    <source>
        <strain evidence="4">JCM 9092</strain>
    </source>
</reference>
<name>A0ABP6MF78_9ACTN</name>
<comment type="caution">
    <text evidence="3">The sequence shown here is derived from an EMBL/GenBank/DDBJ whole genome shotgun (WGS) entry which is preliminary data.</text>
</comment>
<organism evidence="3 4">
    <name type="scientific">Streptomyces rectiviolaceus</name>
    <dbReference type="NCBI Taxonomy" id="332591"/>
    <lineage>
        <taxon>Bacteria</taxon>
        <taxon>Bacillati</taxon>
        <taxon>Actinomycetota</taxon>
        <taxon>Actinomycetes</taxon>
        <taxon>Kitasatosporales</taxon>
        <taxon>Streptomycetaceae</taxon>
        <taxon>Streptomyces</taxon>
    </lineage>
</organism>
<gene>
    <name evidence="3" type="ORF">GCM10010449_23460</name>
</gene>
<evidence type="ECO:0000313" key="4">
    <source>
        <dbReference type="Proteomes" id="UP001501637"/>
    </source>
</evidence>
<accession>A0ABP6MF78</accession>
<protein>
    <recommendedName>
        <fullName evidence="2">Helix-turn-helix domain-containing protein</fullName>
    </recommendedName>
</protein>
<sequence length="206" mass="22681">MRTVSDTVGRRGDRMPALNKPPLTEGAHKSLNTLLHSLHLKAGHPSCRQLEKEIGQPGISRSTIHDAFSSLRLPALDVVMALVDHLTGKTPMANPKRAKVNRRLVYDMWVRAAQWLSDEVDRGELRTQQGKAGASSMQRPQESSLVNSIYVTVDEAAILLGVPKQAVYRMVHAGELAAIRVGRLYRIPAGEVWRAERVLGIGSVEP</sequence>
<feature type="domain" description="Helix-turn-helix" evidence="2">
    <location>
        <begin position="150"/>
        <end position="191"/>
    </location>
</feature>
<dbReference type="InterPro" id="IPR010093">
    <property type="entry name" value="SinI_DNA-bd"/>
</dbReference>
<dbReference type="Pfam" id="PF12728">
    <property type="entry name" value="HTH_17"/>
    <property type="match status" value="1"/>
</dbReference>
<evidence type="ECO:0000313" key="3">
    <source>
        <dbReference type="EMBL" id="GAA3099551.1"/>
    </source>
</evidence>
<keyword evidence="4" id="KW-1185">Reference proteome</keyword>
<dbReference type="Proteomes" id="UP001501637">
    <property type="component" value="Unassembled WGS sequence"/>
</dbReference>
<dbReference type="EMBL" id="BAAAUG010000035">
    <property type="protein sequence ID" value="GAA3099551.1"/>
    <property type="molecule type" value="Genomic_DNA"/>
</dbReference>
<dbReference type="NCBIfam" id="TIGR01764">
    <property type="entry name" value="excise"/>
    <property type="match status" value="1"/>
</dbReference>
<evidence type="ECO:0000256" key="1">
    <source>
        <dbReference type="SAM" id="MobiDB-lite"/>
    </source>
</evidence>
<evidence type="ECO:0000259" key="2">
    <source>
        <dbReference type="Pfam" id="PF12728"/>
    </source>
</evidence>
<feature type="region of interest" description="Disordered" evidence="1">
    <location>
        <begin position="1"/>
        <end position="24"/>
    </location>
</feature>